<sequence>MSQQTYTQEQINQMLAEAKQQWIEQELNPIVTERDELLKLRPKEKTEAEKEIERLKAELLQQKLVSSLRQMGAEDFADFISVSDESELQAKVAKLQEALKKRSIDSSFKPDNHRQTDAYSQAESKGDVIGMIESKLQKLYK</sequence>
<feature type="compositionally biased region" description="Basic and acidic residues" evidence="1">
    <location>
        <begin position="104"/>
        <end position="116"/>
    </location>
</feature>
<organism evidence="2 3">
    <name type="scientific">Paenibacillus cisolokensis</name>
    <dbReference type="NCBI Taxonomy" id="1658519"/>
    <lineage>
        <taxon>Bacteria</taxon>
        <taxon>Bacillati</taxon>
        <taxon>Bacillota</taxon>
        <taxon>Bacilli</taxon>
        <taxon>Bacillales</taxon>
        <taxon>Paenibacillaceae</taxon>
        <taxon>Paenibacillus</taxon>
    </lineage>
</organism>
<comment type="caution">
    <text evidence="2">The sequence shown here is derived from an EMBL/GenBank/DDBJ whole genome shotgun (WGS) entry which is preliminary data.</text>
</comment>
<name>A0ABQ4NFY4_9BACL</name>
<dbReference type="Proteomes" id="UP000680304">
    <property type="component" value="Unassembled WGS sequence"/>
</dbReference>
<keyword evidence="3" id="KW-1185">Reference proteome</keyword>
<evidence type="ECO:0008006" key="4">
    <source>
        <dbReference type="Google" id="ProtNLM"/>
    </source>
</evidence>
<gene>
    <name evidence="2" type="ORF">PACILC2_57190</name>
</gene>
<evidence type="ECO:0000313" key="3">
    <source>
        <dbReference type="Proteomes" id="UP000680304"/>
    </source>
</evidence>
<evidence type="ECO:0000256" key="1">
    <source>
        <dbReference type="SAM" id="MobiDB-lite"/>
    </source>
</evidence>
<dbReference type="RefSeq" id="WP_213531887.1">
    <property type="nucleotide sequence ID" value="NZ_BOVJ01000267.1"/>
</dbReference>
<feature type="region of interest" description="Disordered" evidence="1">
    <location>
        <begin position="104"/>
        <end position="124"/>
    </location>
</feature>
<protein>
    <recommendedName>
        <fullName evidence="4">DUF4355 domain-containing protein</fullName>
    </recommendedName>
</protein>
<proteinExistence type="predicted"/>
<dbReference type="EMBL" id="BOVJ01000267">
    <property type="protein sequence ID" value="GIQ67151.1"/>
    <property type="molecule type" value="Genomic_DNA"/>
</dbReference>
<evidence type="ECO:0000313" key="2">
    <source>
        <dbReference type="EMBL" id="GIQ67151.1"/>
    </source>
</evidence>
<reference evidence="2 3" key="1">
    <citation type="submission" date="2021-04" db="EMBL/GenBank/DDBJ databases">
        <title>Draft genome sequence of Paenibacillus cisolokensis, LC2-13A.</title>
        <authorList>
            <person name="Uke A."/>
            <person name="Chhe C."/>
            <person name="Baramee S."/>
            <person name="Kosugi A."/>
        </authorList>
    </citation>
    <scope>NUCLEOTIDE SEQUENCE [LARGE SCALE GENOMIC DNA]</scope>
    <source>
        <strain evidence="2 3">LC2-13A</strain>
    </source>
</reference>
<accession>A0ABQ4NFY4</accession>